<dbReference type="RefSeq" id="XP_046116871.1">
    <property type="nucleotide sequence ID" value="XM_046257877.1"/>
</dbReference>
<gene>
    <name evidence="1" type="ORF">F5Z01DRAFT_169179</name>
</gene>
<dbReference type="GeneID" id="70288780"/>
<dbReference type="Proteomes" id="UP000887229">
    <property type="component" value="Unassembled WGS sequence"/>
</dbReference>
<organism evidence="1 2">
    <name type="scientific">Emericellopsis atlantica</name>
    <dbReference type="NCBI Taxonomy" id="2614577"/>
    <lineage>
        <taxon>Eukaryota</taxon>
        <taxon>Fungi</taxon>
        <taxon>Dikarya</taxon>
        <taxon>Ascomycota</taxon>
        <taxon>Pezizomycotina</taxon>
        <taxon>Sordariomycetes</taxon>
        <taxon>Hypocreomycetidae</taxon>
        <taxon>Hypocreales</taxon>
        <taxon>Bionectriaceae</taxon>
        <taxon>Emericellopsis</taxon>
    </lineage>
</organism>
<keyword evidence="2" id="KW-1185">Reference proteome</keyword>
<dbReference type="EMBL" id="MU251259">
    <property type="protein sequence ID" value="KAG9252947.1"/>
    <property type="molecule type" value="Genomic_DNA"/>
</dbReference>
<evidence type="ECO:0000313" key="2">
    <source>
        <dbReference type="Proteomes" id="UP000887229"/>
    </source>
</evidence>
<protein>
    <submittedName>
        <fullName evidence="1">Uncharacterized protein</fullName>
    </submittedName>
</protein>
<name>A0A9P7ZJQ8_9HYPO</name>
<dbReference type="AlphaFoldDB" id="A0A9P7ZJQ8"/>
<evidence type="ECO:0000313" key="1">
    <source>
        <dbReference type="EMBL" id="KAG9252947.1"/>
    </source>
</evidence>
<reference evidence="1" key="1">
    <citation type="journal article" date="2021" name="IMA Fungus">
        <title>Genomic characterization of three marine fungi, including Emericellopsis atlantica sp. nov. with signatures of a generalist lifestyle and marine biomass degradation.</title>
        <authorList>
            <person name="Hagestad O.C."/>
            <person name="Hou L."/>
            <person name="Andersen J.H."/>
            <person name="Hansen E.H."/>
            <person name="Altermark B."/>
            <person name="Li C."/>
            <person name="Kuhnert E."/>
            <person name="Cox R.J."/>
            <person name="Crous P.W."/>
            <person name="Spatafora J.W."/>
            <person name="Lail K."/>
            <person name="Amirebrahimi M."/>
            <person name="Lipzen A."/>
            <person name="Pangilinan J."/>
            <person name="Andreopoulos W."/>
            <person name="Hayes R.D."/>
            <person name="Ng V."/>
            <person name="Grigoriev I.V."/>
            <person name="Jackson S.A."/>
            <person name="Sutton T.D.S."/>
            <person name="Dobson A.D.W."/>
            <person name="Rama T."/>
        </authorList>
    </citation>
    <scope>NUCLEOTIDE SEQUENCE</scope>
    <source>
        <strain evidence="1">TS7</strain>
    </source>
</reference>
<comment type="caution">
    <text evidence="1">The sequence shown here is derived from an EMBL/GenBank/DDBJ whole genome shotgun (WGS) entry which is preliminary data.</text>
</comment>
<proteinExistence type="predicted"/>
<sequence length="164" mass="18400">MNMFRARLWIHDAFNTNAWGRPRLPRPFARAALPSLLTFLSVDECVSGAFSFGNVYIGSNVYACPGVKPRLNDHPVSRLSSWERLDNTGLGKTTQLGTWGHISFTDKKDIPLPTIWACELHQMSRAIFLARESHGRIEPAIAAEIGLRQDETQIAKRSVRGKLL</sequence>
<accession>A0A9P7ZJQ8</accession>